<dbReference type="EMBL" id="JBGNYA010000001">
    <property type="protein sequence ID" value="MFA1609606.1"/>
    <property type="molecule type" value="Genomic_DNA"/>
</dbReference>
<organism evidence="2 3">
    <name type="scientific">Halobellus rubicundus</name>
    <dbReference type="NCBI Taxonomy" id="2996466"/>
    <lineage>
        <taxon>Archaea</taxon>
        <taxon>Methanobacteriati</taxon>
        <taxon>Methanobacteriota</taxon>
        <taxon>Stenosarchaea group</taxon>
        <taxon>Halobacteria</taxon>
        <taxon>Halobacteriales</taxon>
        <taxon>Haloferacaceae</taxon>
        <taxon>Halobellus</taxon>
    </lineage>
</organism>
<feature type="region of interest" description="Disordered" evidence="1">
    <location>
        <begin position="262"/>
        <end position="292"/>
    </location>
</feature>
<protein>
    <submittedName>
        <fullName evidence="2">YkgJ family cysteine cluster protein</fullName>
    </submittedName>
</protein>
<reference evidence="2 3" key="1">
    <citation type="submission" date="2024-08" db="EMBL/GenBank/DDBJ databases">
        <title>Halobellus sp. MBLA0158 whole genome sequence.</title>
        <authorList>
            <person name="Hwang C.Y."/>
            <person name="Cho E.-S."/>
            <person name="Seo M.-J."/>
        </authorList>
    </citation>
    <scope>NUCLEOTIDE SEQUENCE [LARGE SCALE GENOMIC DNA]</scope>
    <source>
        <strain evidence="2 3">MBLA0158</strain>
    </source>
</reference>
<dbReference type="RefSeq" id="WP_372386639.1">
    <property type="nucleotide sequence ID" value="NZ_JBGNYA010000001.1"/>
</dbReference>
<dbReference type="Pfam" id="PF24375">
    <property type="entry name" value="DUF7531"/>
    <property type="match status" value="1"/>
</dbReference>
<gene>
    <name evidence="2" type="ORF">OS889_01115</name>
</gene>
<dbReference type="AlphaFoldDB" id="A0ABD5M854"/>
<accession>A0ABD5M854</accession>
<sequence length="292" mass="30982">MELNCEGCAGCCLDWRPIAEEPSDHERRGPGEPLDDAYNFVPLTRDEVARFVERGLGDALRPRLWRVDEDTPGVVVDGVRLAAIAGRPAFFVGLAHVPKPVAPFGTERRWLETCAFLDPETLQCRIHGGDLYPDECATYPGRNLDLDVESECERVEAAFGGDRLLDDDPEDGAGPLLGPQAVGAKVFAYPDAEELSGVVDRLSNDGLTATDRAAFVGIAAGSRPGSLAVDEDRAAAATADVLDADSWVGRAVEAWADAASEVGARASDPPSADDVEVARGAPETPGWDAVGE</sequence>
<evidence type="ECO:0000256" key="1">
    <source>
        <dbReference type="SAM" id="MobiDB-lite"/>
    </source>
</evidence>
<evidence type="ECO:0000313" key="2">
    <source>
        <dbReference type="EMBL" id="MFA1609606.1"/>
    </source>
</evidence>
<dbReference type="InterPro" id="IPR055953">
    <property type="entry name" value="DUF7531"/>
</dbReference>
<dbReference type="Proteomes" id="UP001570511">
    <property type="component" value="Unassembled WGS sequence"/>
</dbReference>
<keyword evidence="3" id="KW-1185">Reference proteome</keyword>
<proteinExistence type="predicted"/>
<evidence type="ECO:0000313" key="3">
    <source>
        <dbReference type="Proteomes" id="UP001570511"/>
    </source>
</evidence>
<comment type="caution">
    <text evidence="2">The sequence shown here is derived from an EMBL/GenBank/DDBJ whole genome shotgun (WGS) entry which is preliminary data.</text>
</comment>
<name>A0ABD5M854_9EURY</name>